<organism evidence="6 7">
    <name type="scientific">Diploptera punctata</name>
    <name type="common">Pacific beetle cockroach</name>
    <dbReference type="NCBI Taxonomy" id="6984"/>
    <lineage>
        <taxon>Eukaryota</taxon>
        <taxon>Metazoa</taxon>
        <taxon>Ecdysozoa</taxon>
        <taxon>Arthropoda</taxon>
        <taxon>Hexapoda</taxon>
        <taxon>Insecta</taxon>
        <taxon>Pterygota</taxon>
        <taxon>Neoptera</taxon>
        <taxon>Polyneoptera</taxon>
        <taxon>Dictyoptera</taxon>
        <taxon>Blattodea</taxon>
        <taxon>Blaberoidea</taxon>
        <taxon>Blaberidae</taxon>
        <taxon>Diplopterinae</taxon>
        <taxon>Diploptera</taxon>
    </lineage>
</organism>
<keyword evidence="4" id="KW-1015">Disulfide bond</keyword>
<evidence type="ECO:0000256" key="3">
    <source>
        <dbReference type="ARBA" id="ARBA00022825"/>
    </source>
</evidence>
<dbReference type="Pfam" id="PF00089">
    <property type="entry name" value="Trypsin"/>
    <property type="match status" value="1"/>
</dbReference>
<dbReference type="GO" id="GO:0006508">
    <property type="term" value="P:proteolysis"/>
    <property type="evidence" value="ECO:0007669"/>
    <property type="project" value="UniProtKB-KW"/>
</dbReference>
<feature type="non-terminal residue" evidence="6">
    <location>
        <position position="242"/>
    </location>
</feature>
<dbReference type="EMBL" id="JASPKZ010007312">
    <property type="protein sequence ID" value="KAJ9585059.1"/>
    <property type="molecule type" value="Genomic_DNA"/>
</dbReference>
<keyword evidence="3" id="KW-0720">Serine protease</keyword>
<proteinExistence type="predicted"/>
<comment type="caution">
    <text evidence="6">The sequence shown here is derived from an EMBL/GenBank/DDBJ whole genome shotgun (WGS) entry which is preliminary data.</text>
</comment>
<reference evidence="6" key="2">
    <citation type="submission" date="2023-05" db="EMBL/GenBank/DDBJ databases">
        <authorList>
            <person name="Fouks B."/>
        </authorList>
    </citation>
    <scope>NUCLEOTIDE SEQUENCE</scope>
    <source>
        <strain evidence="6">Stay&amp;Tobe</strain>
        <tissue evidence="6">Testes</tissue>
    </source>
</reference>
<dbReference type="GO" id="GO:0004252">
    <property type="term" value="F:serine-type endopeptidase activity"/>
    <property type="evidence" value="ECO:0007669"/>
    <property type="project" value="InterPro"/>
</dbReference>
<evidence type="ECO:0000256" key="2">
    <source>
        <dbReference type="ARBA" id="ARBA00022801"/>
    </source>
</evidence>
<dbReference type="PANTHER" id="PTHR24276:SF98">
    <property type="entry name" value="FI18310P1-RELATED"/>
    <property type="match status" value="1"/>
</dbReference>
<dbReference type="InterPro" id="IPR009003">
    <property type="entry name" value="Peptidase_S1_PA"/>
</dbReference>
<reference evidence="6" key="1">
    <citation type="journal article" date="2023" name="IScience">
        <title>Live-bearing cockroach genome reveals convergent evolutionary mechanisms linked to viviparity in insects and beyond.</title>
        <authorList>
            <person name="Fouks B."/>
            <person name="Harrison M.C."/>
            <person name="Mikhailova A.A."/>
            <person name="Marchal E."/>
            <person name="English S."/>
            <person name="Carruthers M."/>
            <person name="Jennings E.C."/>
            <person name="Chiamaka E.L."/>
            <person name="Frigard R.A."/>
            <person name="Pippel M."/>
            <person name="Attardo G.M."/>
            <person name="Benoit J.B."/>
            <person name="Bornberg-Bauer E."/>
            <person name="Tobe S.S."/>
        </authorList>
    </citation>
    <scope>NUCLEOTIDE SEQUENCE</scope>
    <source>
        <strain evidence="6">Stay&amp;Tobe</strain>
    </source>
</reference>
<keyword evidence="1" id="KW-0645">Protease</keyword>
<accession>A0AAD8ECR6</accession>
<dbReference type="InterPro" id="IPR001254">
    <property type="entry name" value="Trypsin_dom"/>
</dbReference>
<dbReference type="SUPFAM" id="SSF50494">
    <property type="entry name" value="Trypsin-like serine proteases"/>
    <property type="match status" value="1"/>
</dbReference>
<evidence type="ECO:0000256" key="1">
    <source>
        <dbReference type="ARBA" id="ARBA00022670"/>
    </source>
</evidence>
<dbReference type="InterPro" id="IPR043504">
    <property type="entry name" value="Peptidase_S1_PA_chymotrypsin"/>
</dbReference>
<evidence type="ECO:0000313" key="7">
    <source>
        <dbReference type="Proteomes" id="UP001233999"/>
    </source>
</evidence>
<dbReference type="Gene3D" id="2.40.10.10">
    <property type="entry name" value="Trypsin-like serine proteases"/>
    <property type="match status" value="1"/>
</dbReference>
<dbReference type="Proteomes" id="UP001233999">
    <property type="component" value="Unassembled WGS sequence"/>
</dbReference>
<dbReference type="SMART" id="SM00020">
    <property type="entry name" value="Tryp_SPc"/>
    <property type="match status" value="1"/>
</dbReference>
<sequence>CIGAVKLSPRMFEGTKNYGNVSNLFMVHGNNNVMCSAIAVSETAIITAASCFDSLNGDYSSVSVMSETSMDVVIAVIVHENYTNATGENNIALISVENVKYQPGINLTSENNKNYTNCKVGGFGNLNNTNDSDMVSYYENVTVNACNNTKSAHICAGAGNGEELHPILCYGDIGAPLICNGELVGIAVTQSNCDGTGATDEYQNIKDVKEWIENNIPDSAVSIMINPFTFILTMALIVKTKL</sequence>
<protein>
    <recommendedName>
        <fullName evidence="5">Peptidase S1 domain-containing protein</fullName>
    </recommendedName>
</protein>
<dbReference type="PROSITE" id="PS50240">
    <property type="entry name" value="TRYPSIN_DOM"/>
    <property type="match status" value="1"/>
</dbReference>
<dbReference type="AlphaFoldDB" id="A0AAD8ECR6"/>
<keyword evidence="2" id="KW-0378">Hydrolase</keyword>
<keyword evidence="7" id="KW-1185">Reference proteome</keyword>
<gene>
    <name evidence="6" type="ORF">L9F63_020593</name>
</gene>
<evidence type="ECO:0000256" key="4">
    <source>
        <dbReference type="ARBA" id="ARBA00023157"/>
    </source>
</evidence>
<evidence type="ECO:0000313" key="6">
    <source>
        <dbReference type="EMBL" id="KAJ9585059.1"/>
    </source>
</evidence>
<evidence type="ECO:0000259" key="5">
    <source>
        <dbReference type="PROSITE" id="PS50240"/>
    </source>
</evidence>
<name>A0AAD8ECR6_DIPPU</name>
<dbReference type="InterPro" id="IPR050430">
    <property type="entry name" value="Peptidase_S1"/>
</dbReference>
<feature type="domain" description="Peptidase S1" evidence="5">
    <location>
        <begin position="35"/>
        <end position="217"/>
    </location>
</feature>
<dbReference type="PANTHER" id="PTHR24276">
    <property type="entry name" value="POLYSERASE-RELATED"/>
    <property type="match status" value="1"/>
</dbReference>